<proteinExistence type="predicted"/>
<sequence>MTFDPAKVERLARETRDLATLASLVCNCATSEQGTRARDLLHALDDALESAHKLLREIVDGA</sequence>
<evidence type="ECO:0000313" key="1">
    <source>
        <dbReference type="EMBL" id="KKM27270.1"/>
    </source>
</evidence>
<protein>
    <submittedName>
        <fullName evidence="1">Uncharacterized protein</fullName>
    </submittedName>
</protein>
<comment type="caution">
    <text evidence="1">The sequence shown here is derived from an EMBL/GenBank/DDBJ whole genome shotgun (WGS) entry which is preliminary data.</text>
</comment>
<reference evidence="1" key="1">
    <citation type="journal article" date="2015" name="Nature">
        <title>Complex archaea that bridge the gap between prokaryotes and eukaryotes.</title>
        <authorList>
            <person name="Spang A."/>
            <person name="Saw J.H."/>
            <person name="Jorgensen S.L."/>
            <person name="Zaremba-Niedzwiedzka K."/>
            <person name="Martijn J."/>
            <person name="Lind A.E."/>
            <person name="van Eijk R."/>
            <person name="Schleper C."/>
            <person name="Guy L."/>
            <person name="Ettema T.J."/>
        </authorList>
    </citation>
    <scope>NUCLEOTIDE SEQUENCE</scope>
</reference>
<dbReference type="EMBL" id="LAZR01012353">
    <property type="protein sequence ID" value="KKM27270.1"/>
    <property type="molecule type" value="Genomic_DNA"/>
</dbReference>
<name>A0A0F9LIE0_9ZZZZ</name>
<accession>A0A0F9LIE0</accession>
<dbReference type="AlphaFoldDB" id="A0A0F9LIE0"/>
<organism evidence="1">
    <name type="scientific">marine sediment metagenome</name>
    <dbReference type="NCBI Taxonomy" id="412755"/>
    <lineage>
        <taxon>unclassified sequences</taxon>
        <taxon>metagenomes</taxon>
        <taxon>ecological metagenomes</taxon>
    </lineage>
</organism>
<gene>
    <name evidence="1" type="ORF">LCGC14_1576350</name>
</gene>